<name>A0A4P6PWE0_9ACTN</name>
<gene>
    <name evidence="3" type="ORF">EKD16_02890</name>
</gene>
<dbReference type="Proteomes" id="UP000292235">
    <property type="component" value="Chromosome"/>
</dbReference>
<feature type="compositionally biased region" description="Low complexity" evidence="1">
    <location>
        <begin position="106"/>
        <end position="122"/>
    </location>
</feature>
<keyword evidence="2" id="KW-0472">Membrane</keyword>
<dbReference type="KEGG" id="strr:EKD16_02890"/>
<evidence type="ECO:0000313" key="4">
    <source>
        <dbReference type="Proteomes" id="UP000292235"/>
    </source>
</evidence>
<accession>A0A4P6PWE0</accession>
<sequence>MISQDFLVFTLPRLVVQLPLLIVGILALSLAGRASSKRGLIRTAGALLILSWLGFTVDEAALWLAPIPVLEGPLTTVLSCVIVGGLCGALILLLIALAFGGRGAAQPSAAEPRAAGGPAWGPDGPGVGHYGESAAPGPGAYGPGQYR</sequence>
<keyword evidence="4" id="KW-1185">Reference proteome</keyword>
<organism evidence="3 4">
    <name type="scientific">Streptomonospora litoralis</name>
    <dbReference type="NCBI Taxonomy" id="2498135"/>
    <lineage>
        <taxon>Bacteria</taxon>
        <taxon>Bacillati</taxon>
        <taxon>Actinomycetota</taxon>
        <taxon>Actinomycetes</taxon>
        <taxon>Streptosporangiales</taxon>
        <taxon>Nocardiopsidaceae</taxon>
        <taxon>Streptomonospora</taxon>
    </lineage>
</organism>
<evidence type="ECO:0000256" key="1">
    <source>
        <dbReference type="SAM" id="MobiDB-lite"/>
    </source>
</evidence>
<dbReference type="AlphaFoldDB" id="A0A4P6PWE0"/>
<feature type="compositionally biased region" description="Low complexity" evidence="1">
    <location>
        <begin position="130"/>
        <end position="147"/>
    </location>
</feature>
<keyword evidence="2" id="KW-1133">Transmembrane helix</keyword>
<evidence type="ECO:0000256" key="2">
    <source>
        <dbReference type="SAM" id="Phobius"/>
    </source>
</evidence>
<evidence type="ECO:0000313" key="3">
    <source>
        <dbReference type="EMBL" id="QBI52393.1"/>
    </source>
</evidence>
<feature type="transmembrane region" description="Helical" evidence="2">
    <location>
        <begin position="44"/>
        <end position="64"/>
    </location>
</feature>
<reference evidence="3 4" key="1">
    <citation type="submission" date="2019-02" db="EMBL/GenBank/DDBJ databases">
        <authorList>
            <person name="Khodamoradi S."/>
            <person name="Hahnke R.L."/>
            <person name="Kaempfer P."/>
            <person name="Schumann P."/>
            <person name="Rohde M."/>
            <person name="Steinert M."/>
            <person name="Luzhetskyy A."/>
            <person name="Wink J."/>
            <person name="Ruckert C."/>
        </authorList>
    </citation>
    <scope>NUCLEOTIDE SEQUENCE [LARGE SCALE GENOMIC DNA]</scope>
    <source>
        <strain evidence="3 4">M2</strain>
    </source>
</reference>
<dbReference type="RefSeq" id="WP_131096954.1">
    <property type="nucleotide sequence ID" value="NZ_CP036455.1"/>
</dbReference>
<proteinExistence type="predicted"/>
<feature type="transmembrane region" description="Helical" evidence="2">
    <location>
        <begin position="14"/>
        <end position="32"/>
    </location>
</feature>
<feature type="transmembrane region" description="Helical" evidence="2">
    <location>
        <begin position="76"/>
        <end position="99"/>
    </location>
</feature>
<protein>
    <submittedName>
        <fullName evidence="3">Uncharacterized protein</fullName>
    </submittedName>
</protein>
<feature type="region of interest" description="Disordered" evidence="1">
    <location>
        <begin position="106"/>
        <end position="147"/>
    </location>
</feature>
<keyword evidence="2" id="KW-0812">Transmembrane</keyword>
<dbReference type="EMBL" id="CP036455">
    <property type="protein sequence ID" value="QBI52393.1"/>
    <property type="molecule type" value="Genomic_DNA"/>
</dbReference>